<dbReference type="OrthoDB" id="6077919at2759"/>
<evidence type="ECO:0000256" key="8">
    <source>
        <dbReference type="PROSITE-ProRule" id="PRU00042"/>
    </source>
</evidence>
<keyword evidence="12" id="KW-1185">Reference proteome</keyword>
<keyword evidence="6" id="KW-0804">Transcription</keyword>
<keyword evidence="5" id="KW-0805">Transcription regulation</keyword>
<dbReference type="Proteomes" id="UP000091918">
    <property type="component" value="Unassembled WGS sequence"/>
</dbReference>
<organism evidence="11 12">
    <name type="scientific">Emergomyces africanus</name>
    <dbReference type="NCBI Taxonomy" id="1955775"/>
    <lineage>
        <taxon>Eukaryota</taxon>
        <taxon>Fungi</taxon>
        <taxon>Dikarya</taxon>
        <taxon>Ascomycota</taxon>
        <taxon>Pezizomycotina</taxon>
        <taxon>Eurotiomycetes</taxon>
        <taxon>Eurotiomycetidae</taxon>
        <taxon>Onygenales</taxon>
        <taxon>Ajellomycetaceae</taxon>
        <taxon>Emergomyces</taxon>
    </lineage>
</organism>
<accession>A0A1B7NNE1</accession>
<dbReference type="PANTHER" id="PTHR46179:SF13">
    <property type="entry name" value="C2H2-TYPE DOMAIN-CONTAINING PROTEIN"/>
    <property type="match status" value="1"/>
</dbReference>
<proteinExistence type="predicted"/>
<keyword evidence="7" id="KW-0539">Nucleus</keyword>
<feature type="region of interest" description="Disordered" evidence="9">
    <location>
        <begin position="455"/>
        <end position="505"/>
    </location>
</feature>
<dbReference type="PANTHER" id="PTHR46179">
    <property type="entry name" value="ZINC FINGER PROTEIN"/>
    <property type="match status" value="1"/>
</dbReference>
<evidence type="ECO:0000313" key="11">
    <source>
        <dbReference type="EMBL" id="OAX78147.1"/>
    </source>
</evidence>
<keyword evidence="2" id="KW-0479">Metal-binding</keyword>
<evidence type="ECO:0000256" key="4">
    <source>
        <dbReference type="ARBA" id="ARBA00022833"/>
    </source>
</evidence>
<protein>
    <recommendedName>
        <fullName evidence="10">C2H2-type domain-containing protein</fullName>
    </recommendedName>
</protein>
<dbReference type="PROSITE" id="PS00028">
    <property type="entry name" value="ZINC_FINGER_C2H2_1"/>
    <property type="match status" value="2"/>
</dbReference>
<evidence type="ECO:0000256" key="5">
    <source>
        <dbReference type="ARBA" id="ARBA00023015"/>
    </source>
</evidence>
<evidence type="ECO:0000259" key="10">
    <source>
        <dbReference type="PROSITE" id="PS50157"/>
    </source>
</evidence>
<dbReference type="SMART" id="SM00355">
    <property type="entry name" value="ZnF_C2H2"/>
    <property type="match status" value="6"/>
</dbReference>
<comment type="caution">
    <text evidence="11">The sequence shown here is derived from an EMBL/GenBank/DDBJ whole genome shotgun (WGS) entry which is preliminary data.</text>
</comment>
<feature type="compositionally biased region" description="Polar residues" evidence="9">
    <location>
        <begin position="479"/>
        <end position="493"/>
    </location>
</feature>
<evidence type="ECO:0000256" key="9">
    <source>
        <dbReference type="SAM" id="MobiDB-lite"/>
    </source>
</evidence>
<dbReference type="GO" id="GO:0008270">
    <property type="term" value="F:zinc ion binding"/>
    <property type="evidence" value="ECO:0007669"/>
    <property type="project" value="UniProtKB-KW"/>
</dbReference>
<dbReference type="InterPro" id="IPR051061">
    <property type="entry name" value="Zinc_finger_trans_reg"/>
</dbReference>
<feature type="domain" description="C2H2-type" evidence="10">
    <location>
        <begin position="585"/>
        <end position="610"/>
    </location>
</feature>
<dbReference type="STRING" id="1658172.A0A1B7NNE1"/>
<feature type="compositionally biased region" description="Low complexity" evidence="9">
    <location>
        <begin position="25"/>
        <end position="34"/>
    </location>
</feature>
<keyword evidence="4" id="KW-0862">Zinc</keyword>
<evidence type="ECO:0000256" key="6">
    <source>
        <dbReference type="ARBA" id="ARBA00023163"/>
    </source>
</evidence>
<evidence type="ECO:0000313" key="12">
    <source>
        <dbReference type="Proteomes" id="UP000091918"/>
    </source>
</evidence>
<gene>
    <name evidence="11" type="ORF">ACJ72_07548</name>
</gene>
<dbReference type="GO" id="GO:0006357">
    <property type="term" value="P:regulation of transcription by RNA polymerase II"/>
    <property type="evidence" value="ECO:0007669"/>
    <property type="project" value="TreeGrafter"/>
</dbReference>
<dbReference type="GO" id="GO:0005634">
    <property type="term" value="C:nucleus"/>
    <property type="evidence" value="ECO:0007669"/>
    <property type="project" value="UniProtKB-SubCell"/>
</dbReference>
<feature type="region of interest" description="Disordered" evidence="9">
    <location>
        <begin position="1"/>
        <end position="34"/>
    </location>
</feature>
<feature type="compositionally biased region" description="Polar residues" evidence="9">
    <location>
        <begin position="1"/>
        <end position="24"/>
    </location>
</feature>
<dbReference type="AlphaFoldDB" id="A0A1B7NNE1"/>
<dbReference type="InterPro" id="IPR013087">
    <property type="entry name" value="Znf_C2H2_type"/>
</dbReference>
<dbReference type="Gene3D" id="3.30.160.60">
    <property type="entry name" value="Classic Zinc Finger"/>
    <property type="match status" value="1"/>
</dbReference>
<sequence length="948" mass="105769">MNVDASSSYNNLGPVPTSSPYETNSSSHLVPSPSWSLASNSINCNSLRRDSATHLSSARREAWNSVRITGFHGTLAPVHEHEHKRQRISIPDGSSLDIFRKVSPGLGSQVNGHPASDSGYATRSARSMSRLSTFPAGYAAHPPMTEPSCNTPYDYSPLQNQYFYIGDHHSPNGQSNTEAMPQVNKPLFACDVARCGWAGKCLSDKKKHMIRHEMKFHCGEKGCTRKVGFGSVNDLERHRSSVHKKPGNGMVFKCVGKNCTNKEKIWFRKDNFKQHLGKLHKDENTDELIQRSISWYESTNQSHLNSSLPISSPPQEVIDPNSYRPNVLQNTTQINNRQSHPGETIISISPQHPPGIRSENQGLGNGYVNCNVNLVPAEPETQDFSNLNRPERIQEGEWDGIEIARDIDQPIDPNEGRRPSLQLLSEMIEDQPLTSDFDSVTEAVLGLVKALGRYTPKPPSVRPQKGSGNGLFKPAGTEATPTASQQVNASNIPSYVDRLRDGPKTSRDNALRELLKASLSHLDHLEASQANTDVSLSKKVIQTNKDGSPRRRGKKIFVCRYKGCTRKTGRLSEMKKHEKRHSRPYGCTYPRCFKSFGSKNDWKRHENTQHFQLQCWRCPVKIHSINEGAGNDETLMEGPDQEDFLQALHLDCTRVECSRIFDRKDKFCHHLQSEHFYNERAAKQAANDNEIGRNGQFKFWCGFCRKLIKLNKDGLDAWDERFDHIDNEHFKNKQNISDWIHPEGHLTRCEETEQIAGNRSATSEELEAVETQGANCSNYHGGEERPTKDKSPDALILPTGNIPVSVQPFAVNSNSGPPPRLLVSAAARQNATRVAQATKRKYDSGMASSPSDNNAIAHRTSPFSTPMMHFPQRQMISTQVGIPGGAYPVSLNPFVPNVDYTDLNGLIPVENNLPSYELITCVSPISSFLSSVLLISVFSHAFSRLLGE</sequence>
<reference evidence="11 12" key="1">
    <citation type="submission" date="2015-07" db="EMBL/GenBank/DDBJ databases">
        <title>Emmonsia species relationships and genome sequence.</title>
        <authorList>
            <person name="Cuomo C.A."/>
            <person name="Schwartz I.S."/>
            <person name="Kenyon C."/>
            <person name="de Hoog G.S."/>
            <person name="Govender N.P."/>
            <person name="Botha A."/>
            <person name="Moreno L."/>
            <person name="de Vries M."/>
            <person name="Munoz J.F."/>
            <person name="Stielow J.B."/>
        </authorList>
    </citation>
    <scope>NUCLEOTIDE SEQUENCE [LARGE SCALE GENOMIC DNA]</scope>
    <source>
        <strain evidence="11 12">CBS 136260</strain>
    </source>
</reference>
<evidence type="ECO:0000256" key="7">
    <source>
        <dbReference type="ARBA" id="ARBA00023242"/>
    </source>
</evidence>
<comment type="subcellular location">
    <subcellularLocation>
        <location evidence="1">Nucleus</location>
    </subcellularLocation>
</comment>
<keyword evidence="3 8" id="KW-0863">Zinc-finger</keyword>
<dbReference type="EMBL" id="LGUA01001711">
    <property type="protein sequence ID" value="OAX78147.1"/>
    <property type="molecule type" value="Genomic_DNA"/>
</dbReference>
<evidence type="ECO:0000256" key="1">
    <source>
        <dbReference type="ARBA" id="ARBA00004123"/>
    </source>
</evidence>
<dbReference type="PROSITE" id="PS50157">
    <property type="entry name" value="ZINC_FINGER_C2H2_2"/>
    <property type="match status" value="1"/>
</dbReference>
<evidence type="ECO:0000256" key="3">
    <source>
        <dbReference type="ARBA" id="ARBA00022771"/>
    </source>
</evidence>
<name>A0A1B7NNE1_9EURO</name>
<evidence type="ECO:0000256" key="2">
    <source>
        <dbReference type="ARBA" id="ARBA00022723"/>
    </source>
</evidence>